<organism evidence="1">
    <name type="scientific">Medicago truncatula</name>
    <name type="common">Barrel medic</name>
    <name type="synonym">Medicago tribuloides</name>
    <dbReference type="NCBI Taxonomy" id="3880"/>
    <lineage>
        <taxon>Eukaryota</taxon>
        <taxon>Viridiplantae</taxon>
        <taxon>Streptophyta</taxon>
        <taxon>Embryophyta</taxon>
        <taxon>Tracheophyta</taxon>
        <taxon>Spermatophyta</taxon>
        <taxon>Magnoliopsida</taxon>
        <taxon>eudicotyledons</taxon>
        <taxon>Gunneridae</taxon>
        <taxon>Pentapetalae</taxon>
        <taxon>rosids</taxon>
        <taxon>fabids</taxon>
        <taxon>Fabales</taxon>
        <taxon>Fabaceae</taxon>
        <taxon>Papilionoideae</taxon>
        <taxon>50 kb inversion clade</taxon>
        <taxon>NPAAA clade</taxon>
        <taxon>Hologalegina</taxon>
        <taxon>IRL clade</taxon>
        <taxon>Trifolieae</taxon>
        <taxon>Medicago</taxon>
    </lineage>
</organism>
<dbReference type="PANTHER" id="PTHR33103:SF27">
    <property type="entry name" value="OS04G0594700 PROTEIN"/>
    <property type="match status" value="1"/>
</dbReference>
<name>A0A396GZT0_MEDTR</name>
<dbReference type="EMBL" id="PSQE01000007">
    <property type="protein sequence ID" value="RHN45998.1"/>
    <property type="molecule type" value="Genomic_DNA"/>
</dbReference>
<accession>A0A396GZT0</accession>
<gene>
    <name evidence="1" type="ORF">MtrunA17_Chr7g0237481</name>
</gene>
<dbReference type="InterPro" id="IPR007750">
    <property type="entry name" value="DUF674"/>
</dbReference>
<dbReference type="PANTHER" id="PTHR33103">
    <property type="entry name" value="OS01G0153900 PROTEIN"/>
    <property type="match status" value="1"/>
</dbReference>
<comment type="caution">
    <text evidence="1">The sequence shown here is derived from an EMBL/GenBank/DDBJ whole genome shotgun (WGS) entry which is preliminary data.</text>
</comment>
<sequence>MPKIGNGSSKGGRQISVKVVRRKSTGEILFAEARDDFINFIFSFLTFPLGGVLHMLQGFSSLNCIDNLYKSVTELSPETYLISNHLKEKLINPPIAAQFGLDNQIIPIGVASPPFYDCHSYILKGQYTRALTAMHMRNLSYPDERYVLLNLVDPKLSASNTIKSWRIRKRTISIHGDS</sequence>
<evidence type="ECO:0000313" key="1">
    <source>
        <dbReference type="EMBL" id="RHN45998.1"/>
    </source>
</evidence>
<protein>
    <submittedName>
        <fullName evidence="1">Uncharacterized protein</fullName>
    </submittedName>
</protein>
<dbReference type="Pfam" id="PF05056">
    <property type="entry name" value="DUF674"/>
    <property type="match status" value="1"/>
</dbReference>
<dbReference type="Proteomes" id="UP000265566">
    <property type="component" value="Chromosome 7"/>
</dbReference>
<reference evidence="1" key="1">
    <citation type="journal article" date="2018" name="Nat. Plants">
        <title>Whole-genome landscape of Medicago truncatula symbiotic genes.</title>
        <authorList>
            <person name="Pecrix Y."/>
            <person name="Gamas P."/>
            <person name="Carrere S."/>
        </authorList>
    </citation>
    <scope>NUCLEOTIDE SEQUENCE</scope>
    <source>
        <tissue evidence="1">Leaves</tissue>
    </source>
</reference>
<proteinExistence type="predicted"/>
<dbReference type="AlphaFoldDB" id="A0A396GZT0"/>
<dbReference type="Gramene" id="rna40431">
    <property type="protein sequence ID" value="RHN45998.1"/>
    <property type="gene ID" value="gene40431"/>
</dbReference>